<feature type="domain" description="Inhibitor I9" evidence="2">
    <location>
        <begin position="68"/>
        <end position="125"/>
    </location>
</feature>
<dbReference type="Gene3D" id="3.30.70.80">
    <property type="entry name" value="Peptidase S8 propeptide/proteinase inhibitor I9"/>
    <property type="match status" value="1"/>
</dbReference>
<dbReference type="Proteomes" id="UP001161247">
    <property type="component" value="Chromosome 8"/>
</dbReference>
<name>A0AAV1E3D4_OLDCO</name>
<feature type="signal peptide" evidence="1">
    <location>
        <begin position="1"/>
        <end position="34"/>
    </location>
</feature>
<accession>A0AAV1E3D4</accession>
<feature type="chain" id="PRO_5043965104" evidence="1">
    <location>
        <begin position="35"/>
        <end position="141"/>
    </location>
</feature>
<dbReference type="AlphaFoldDB" id="A0AAV1E3D4"/>
<reference evidence="3" key="1">
    <citation type="submission" date="2023-03" db="EMBL/GenBank/DDBJ databases">
        <authorList>
            <person name="Julca I."/>
        </authorList>
    </citation>
    <scope>NUCLEOTIDE SEQUENCE</scope>
</reference>
<evidence type="ECO:0000259" key="2">
    <source>
        <dbReference type="Pfam" id="PF05922"/>
    </source>
</evidence>
<evidence type="ECO:0000313" key="4">
    <source>
        <dbReference type="Proteomes" id="UP001161247"/>
    </source>
</evidence>
<dbReference type="Pfam" id="PF05922">
    <property type="entry name" value="Inhibitor_I9"/>
    <property type="match status" value="1"/>
</dbReference>
<keyword evidence="4" id="KW-1185">Reference proteome</keyword>
<gene>
    <name evidence="3" type="ORF">OLC1_LOCUS21414</name>
</gene>
<keyword evidence="1" id="KW-0732">Signal</keyword>
<evidence type="ECO:0000313" key="3">
    <source>
        <dbReference type="EMBL" id="CAI9114758.1"/>
    </source>
</evidence>
<protein>
    <submittedName>
        <fullName evidence="3">OLC1v1015552C1</fullName>
    </submittedName>
</protein>
<dbReference type="EMBL" id="OX459125">
    <property type="protein sequence ID" value="CAI9114758.1"/>
    <property type="molecule type" value="Genomic_DNA"/>
</dbReference>
<dbReference type="PANTHER" id="PTHR48222">
    <property type="entry name" value="PROTEINASE INHIBITOR, PROPEPTIDE"/>
    <property type="match status" value="1"/>
</dbReference>
<sequence length="141" mass="15881">MKSSKQNYVSFSTGNFMKNPLIFWILVFLTLSLAAKITVADDDTDQTRDYIVFTDQPEGQDLRDYAIQILSAVLGSKEDAEKALGYVYRNVGPGFSARLTPKQALLLQNQPGVLYVKESEMYQLHPHPHHDEGQSGWSQSL</sequence>
<dbReference type="PANTHER" id="PTHR48222:SF4">
    <property type="entry name" value="PROTEINASE INHIBITOR, PROPEPTIDE"/>
    <property type="match status" value="1"/>
</dbReference>
<dbReference type="InterPro" id="IPR037045">
    <property type="entry name" value="S8pro/Inhibitor_I9_sf"/>
</dbReference>
<organism evidence="3 4">
    <name type="scientific">Oldenlandia corymbosa var. corymbosa</name>
    <dbReference type="NCBI Taxonomy" id="529605"/>
    <lineage>
        <taxon>Eukaryota</taxon>
        <taxon>Viridiplantae</taxon>
        <taxon>Streptophyta</taxon>
        <taxon>Embryophyta</taxon>
        <taxon>Tracheophyta</taxon>
        <taxon>Spermatophyta</taxon>
        <taxon>Magnoliopsida</taxon>
        <taxon>eudicotyledons</taxon>
        <taxon>Gunneridae</taxon>
        <taxon>Pentapetalae</taxon>
        <taxon>asterids</taxon>
        <taxon>lamiids</taxon>
        <taxon>Gentianales</taxon>
        <taxon>Rubiaceae</taxon>
        <taxon>Rubioideae</taxon>
        <taxon>Spermacoceae</taxon>
        <taxon>Hedyotis-Oldenlandia complex</taxon>
        <taxon>Oldenlandia</taxon>
    </lineage>
</organism>
<proteinExistence type="predicted"/>
<dbReference type="InterPro" id="IPR010259">
    <property type="entry name" value="S8pro/Inhibitor_I9"/>
</dbReference>
<evidence type="ECO:0000256" key="1">
    <source>
        <dbReference type="SAM" id="SignalP"/>
    </source>
</evidence>